<name>F2N8Y5_CORGP</name>
<proteinExistence type="predicted"/>
<dbReference type="eggNOG" id="ENOG5033VX7">
    <property type="taxonomic scope" value="Bacteria"/>
</dbReference>
<dbReference type="AlphaFoldDB" id="F2N8Y5"/>
<dbReference type="Proteomes" id="UP000006851">
    <property type="component" value="Chromosome"/>
</dbReference>
<sequence>MPSWNIHIAQTERLLARGGAVARAVRAVDAFLFGNVVPDIFVGYMVPDIAHPIAYHETHLTDSEPIPRPREREFWDEYVVSQLVRARAEEGAGALDEVCPETSAAVRCETPPEARVELDLCLGAWTHLLADNLWNTEVRSFLFSHGGVPGEQFRIKKQGDFDWFGKTLQISAVPRATPALYAAAAAFPQYPIDHASVEATIAVMAEVVRANGGVAEHPPYLLLNDDFFEETLEKVLDETDRILASRLERTG</sequence>
<dbReference type="EMBL" id="CP002628">
    <property type="protein sequence ID" value="AEB07585.1"/>
    <property type="molecule type" value="Genomic_DNA"/>
</dbReference>
<gene>
    <name evidence="1" type="ordered locus">Corgl_1486</name>
</gene>
<dbReference type="STRING" id="700015.Corgl_1486"/>
<evidence type="ECO:0000313" key="2">
    <source>
        <dbReference type="Proteomes" id="UP000006851"/>
    </source>
</evidence>
<organism evidence="1 2">
    <name type="scientific">Coriobacterium glomerans (strain ATCC 49209 / DSM 20642 / JCM 10262 / PW2)</name>
    <dbReference type="NCBI Taxonomy" id="700015"/>
    <lineage>
        <taxon>Bacteria</taxon>
        <taxon>Bacillati</taxon>
        <taxon>Actinomycetota</taxon>
        <taxon>Coriobacteriia</taxon>
        <taxon>Coriobacteriales</taxon>
        <taxon>Coriobacteriaceae</taxon>
        <taxon>Coriobacterium</taxon>
    </lineage>
</organism>
<evidence type="ECO:0000313" key="1">
    <source>
        <dbReference type="EMBL" id="AEB07585.1"/>
    </source>
</evidence>
<dbReference type="RefSeq" id="WP_013709327.1">
    <property type="nucleotide sequence ID" value="NC_015389.1"/>
</dbReference>
<dbReference type="HOGENOM" id="CLU_073796_0_0_11"/>
<keyword evidence="2" id="KW-1185">Reference proteome</keyword>
<evidence type="ECO:0008006" key="3">
    <source>
        <dbReference type="Google" id="ProtNLM"/>
    </source>
</evidence>
<accession>F2N8Y5</accession>
<reference evidence="2" key="1">
    <citation type="journal article" date="2013" name="Stand. Genomic Sci.">
        <title>Complete genome sequence of Coriobacterium glomerans type strain (PW2(T)) from the midgut of Pyrrhocoris apterus L. (red soldier bug).</title>
        <authorList>
            <person name="Stackebrandt E."/>
            <person name="Zeytun A."/>
            <person name="Lapidus A."/>
            <person name="Nolan M."/>
            <person name="Lucas S."/>
            <person name="Hammon N."/>
            <person name="Deshpande S."/>
            <person name="Cheng J.F."/>
            <person name="Tapia R."/>
            <person name="Goodwin L.A."/>
            <person name="Pitluck S."/>
            <person name="Liolios K."/>
            <person name="Pagani I."/>
            <person name="Ivanova N."/>
            <person name="Mavromatis K."/>
            <person name="Mikhailova N."/>
            <person name="Huntemann M."/>
            <person name="Pati A."/>
            <person name="Chen A."/>
            <person name="Palaniappan K."/>
            <person name="Chang Y.J."/>
            <person name="Land M."/>
            <person name="Hauser L."/>
            <person name="Rohde M."/>
            <person name="Pukall R."/>
            <person name="Goker M."/>
            <person name="Detter J.C."/>
            <person name="Woyke T."/>
            <person name="Bristow J."/>
            <person name="Eisen J.A."/>
            <person name="Markowitz V."/>
            <person name="Hugenholtz P."/>
            <person name="Kyrpides N.C."/>
            <person name="Klenk H.P."/>
        </authorList>
    </citation>
    <scope>NUCLEOTIDE SEQUENCE</scope>
    <source>
        <strain evidence="2">ATCC 49209 / DSM 20642 / JCM 10262 / PW2</strain>
    </source>
</reference>
<protein>
    <recommendedName>
        <fullName evidence="3">Phospholipase C/D domain-containing protein</fullName>
    </recommendedName>
</protein>
<dbReference type="OrthoDB" id="3191416at2"/>
<dbReference type="KEGG" id="cgo:Corgl_1486"/>